<comment type="caution">
    <text evidence="5">The sequence shown here is derived from an EMBL/GenBank/DDBJ whole genome shotgun (WGS) entry which is preliminary data.</text>
</comment>
<evidence type="ECO:0000256" key="2">
    <source>
        <dbReference type="SAM" id="Phobius"/>
    </source>
</evidence>
<feature type="region of interest" description="Disordered" evidence="1">
    <location>
        <begin position="1"/>
        <end position="28"/>
    </location>
</feature>
<reference evidence="6" key="1">
    <citation type="journal article" date="2020" name="Syst. Appl. Microbiol.">
        <title>Streptomyces alkaliterrae sp. nov., isolated from an alkaline soil, and emended descriptions of Streptomyces alkaliphilus, Streptomyces calidiresistens and Streptomyces durbertensis.</title>
        <authorList>
            <person name="Swiecimska M."/>
            <person name="Golinska P."/>
            <person name="Nouioui I."/>
            <person name="Wypij M."/>
            <person name="Rai M."/>
            <person name="Sangal V."/>
            <person name="Goodfellow M."/>
        </authorList>
    </citation>
    <scope>NUCLEOTIDE SEQUENCE [LARGE SCALE GENOMIC DNA]</scope>
    <source>
        <strain evidence="6">DSM 104538</strain>
    </source>
</reference>
<keyword evidence="2" id="KW-1133">Transmembrane helix</keyword>
<dbReference type="RefSeq" id="WP_182854586.1">
    <property type="nucleotide sequence ID" value="NZ_WMLF01000057.1"/>
</dbReference>
<evidence type="ECO:0000256" key="1">
    <source>
        <dbReference type="SAM" id="MobiDB-lite"/>
    </source>
</evidence>
<evidence type="ECO:0000259" key="3">
    <source>
        <dbReference type="Pfam" id="PF04235"/>
    </source>
</evidence>
<feature type="transmembrane region" description="Helical" evidence="2">
    <location>
        <begin position="100"/>
        <end position="118"/>
    </location>
</feature>
<keyword evidence="2" id="KW-0812">Transmembrane</keyword>
<dbReference type="InterPro" id="IPR012429">
    <property type="entry name" value="HGSNAT_cat"/>
</dbReference>
<organism evidence="5 6">
    <name type="scientific">Streptomyces durbertensis</name>
    <dbReference type="NCBI Taxonomy" id="2448886"/>
    <lineage>
        <taxon>Bacteria</taxon>
        <taxon>Bacillati</taxon>
        <taxon>Actinomycetota</taxon>
        <taxon>Actinomycetes</taxon>
        <taxon>Kitasatosporales</taxon>
        <taxon>Streptomycetaceae</taxon>
        <taxon>Streptomyces</taxon>
    </lineage>
</organism>
<feature type="domain" description="Heparan-alpha-glucosaminide N-acetyltransferase catalytic" evidence="4">
    <location>
        <begin position="29"/>
        <end position="217"/>
    </location>
</feature>
<feature type="transmembrane region" description="Helical" evidence="2">
    <location>
        <begin position="368"/>
        <end position="389"/>
    </location>
</feature>
<evidence type="ECO:0000313" key="6">
    <source>
        <dbReference type="Proteomes" id="UP000766698"/>
    </source>
</evidence>
<dbReference type="Pfam" id="PF04235">
    <property type="entry name" value="DUF418"/>
    <property type="match status" value="1"/>
</dbReference>
<gene>
    <name evidence="5" type="ORF">GL263_06350</name>
</gene>
<feature type="transmembrane region" description="Helical" evidence="2">
    <location>
        <begin position="124"/>
        <end position="142"/>
    </location>
</feature>
<name>A0ABR6ECY3_9ACTN</name>
<feature type="transmembrane region" description="Helical" evidence="2">
    <location>
        <begin position="71"/>
        <end position="88"/>
    </location>
</feature>
<dbReference type="PANTHER" id="PTHR30590">
    <property type="entry name" value="INNER MEMBRANE PROTEIN"/>
    <property type="match status" value="1"/>
</dbReference>
<protein>
    <submittedName>
        <fullName evidence="5">DUF1624 domain-containing protein</fullName>
    </submittedName>
</protein>
<dbReference type="Proteomes" id="UP000766698">
    <property type="component" value="Unassembled WGS sequence"/>
</dbReference>
<feature type="transmembrane region" description="Helical" evidence="2">
    <location>
        <begin position="149"/>
        <end position="174"/>
    </location>
</feature>
<feature type="transmembrane region" description="Helical" evidence="2">
    <location>
        <begin position="340"/>
        <end position="361"/>
    </location>
</feature>
<dbReference type="EMBL" id="WMLF01000057">
    <property type="protein sequence ID" value="MBB1243186.1"/>
    <property type="molecule type" value="Genomic_DNA"/>
</dbReference>
<proteinExistence type="predicted"/>
<dbReference type="Pfam" id="PF07786">
    <property type="entry name" value="HGSNAT_cat"/>
    <property type="match status" value="1"/>
</dbReference>
<keyword evidence="6" id="KW-1185">Reference proteome</keyword>
<evidence type="ECO:0000313" key="5">
    <source>
        <dbReference type="EMBL" id="MBB1243186.1"/>
    </source>
</evidence>
<accession>A0ABR6ECY3</accession>
<sequence>MSTIAPPGGVVAAGSEAPGGPATKPPRRRIPGIDLARGIAVVGMFGAHTLMTDELSWNPSTWADLVNGRSSILFATLAGVSVALLSGGSRRYDGETLRDARTRILIRAVLLLALGSLLTALESIAVILEVYAVLLAVSVLFLRWSPRRLFIGAAIMGVTGAAAAYLLNGALAIWKMNPSDGVVGLTLGGVYPALVWIAFVLLGMGVGRLDLTARRVQLRLVAVGLVMALAGYGGGWASEKAHGVDRVVVDDKSGGSYSASGSLGGDEDFEMPEPVPAEDIDFDGLVCSEYDEGYVSCEPKDAAEGDEEGEFGDESFGELFRSLPDALVGSYPHSGTPFEVIGSSGVALMILGLCLLAPGFVRRPLYPLAAAGSMALTLYAGHAVALKIAVENGAEESFKGFALLTLGALVFAVAWRRWFGQGPLERLLTSLSKRATRASVRDSGLPASTTGKGPASGGTSTTGEGAAPEPPTARTGAGA</sequence>
<feature type="transmembrane region" description="Helical" evidence="2">
    <location>
        <begin position="186"/>
        <end position="206"/>
    </location>
</feature>
<feature type="transmembrane region" description="Helical" evidence="2">
    <location>
        <begin position="401"/>
        <end position="419"/>
    </location>
</feature>
<feature type="compositionally biased region" description="Low complexity" evidence="1">
    <location>
        <begin position="447"/>
        <end position="467"/>
    </location>
</feature>
<feature type="transmembrane region" description="Helical" evidence="2">
    <location>
        <begin position="218"/>
        <end position="237"/>
    </location>
</feature>
<dbReference type="InterPro" id="IPR007349">
    <property type="entry name" value="DUF418"/>
</dbReference>
<dbReference type="PANTHER" id="PTHR30590:SF3">
    <property type="entry name" value="HYPOTHETICAL MEMBRANE SPANNING PROTEIN"/>
    <property type="match status" value="1"/>
</dbReference>
<evidence type="ECO:0000259" key="4">
    <source>
        <dbReference type="Pfam" id="PF07786"/>
    </source>
</evidence>
<feature type="region of interest" description="Disordered" evidence="1">
    <location>
        <begin position="439"/>
        <end position="479"/>
    </location>
</feature>
<feature type="domain" description="DUF418" evidence="3">
    <location>
        <begin position="351"/>
        <end position="431"/>
    </location>
</feature>
<dbReference type="InterPro" id="IPR052529">
    <property type="entry name" value="Bact_Transport_Assoc"/>
</dbReference>
<keyword evidence="2" id="KW-0472">Membrane</keyword>